<dbReference type="AlphaFoldDB" id="A0A2S4M0L9"/>
<dbReference type="PANTHER" id="PTHR43591:SF24">
    <property type="entry name" value="2-METHOXY-6-POLYPRENYL-1,4-BENZOQUINOL METHYLASE, MITOCHONDRIAL"/>
    <property type="match status" value="1"/>
</dbReference>
<accession>A0A2S4M0L9</accession>
<feature type="domain" description="Methyltransferase type 11" evidence="1">
    <location>
        <begin position="45"/>
        <end position="142"/>
    </location>
</feature>
<keyword evidence="2" id="KW-0808">Transferase</keyword>
<dbReference type="RefSeq" id="WP_103720129.1">
    <property type="nucleotide sequence ID" value="NZ_PQFZ01000015.1"/>
</dbReference>
<keyword evidence="2" id="KW-0830">Ubiquinone</keyword>
<reference evidence="2 3" key="1">
    <citation type="submission" date="2018-01" db="EMBL/GenBank/DDBJ databases">
        <title>Genomic Encyclopedia of Type Strains, Phase III (KMG-III): the genomes of soil and plant-associated and newly described type strains.</title>
        <authorList>
            <person name="Whitman W."/>
        </authorList>
    </citation>
    <scope>NUCLEOTIDE SEQUENCE [LARGE SCALE GENOMIC DNA]</scope>
    <source>
        <strain evidence="2 3">1131</strain>
    </source>
</reference>
<dbReference type="CDD" id="cd02440">
    <property type="entry name" value="AdoMet_MTases"/>
    <property type="match status" value="1"/>
</dbReference>
<evidence type="ECO:0000259" key="1">
    <source>
        <dbReference type="Pfam" id="PF08241"/>
    </source>
</evidence>
<keyword evidence="3" id="KW-1185">Reference proteome</keyword>
<dbReference type="OrthoDB" id="9787738at2"/>
<dbReference type="GO" id="GO:0008757">
    <property type="term" value="F:S-adenosylmethionine-dependent methyltransferase activity"/>
    <property type="evidence" value="ECO:0007669"/>
    <property type="project" value="InterPro"/>
</dbReference>
<dbReference type="PANTHER" id="PTHR43591">
    <property type="entry name" value="METHYLTRANSFERASE"/>
    <property type="match status" value="1"/>
</dbReference>
<dbReference type="InterPro" id="IPR029063">
    <property type="entry name" value="SAM-dependent_MTases_sf"/>
</dbReference>
<name>A0A2S4M0L9_9HYPH</name>
<dbReference type="SUPFAM" id="SSF53335">
    <property type="entry name" value="S-adenosyl-L-methionine-dependent methyltransferases"/>
    <property type="match status" value="1"/>
</dbReference>
<evidence type="ECO:0000313" key="3">
    <source>
        <dbReference type="Proteomes" id="UP000236919"/>
    </source>
</evidence>
<evidence type="ECO:0000313" key="2">
    <source>
        <dbReference type="EMBL" id="POR48276.1"/>
    </source>
</evidence>
<dbReference type="EMBL" id="PQFZ01000015">
    <property type="protein sequence ID" value="POR48276.1"/>
    <property type="molecule type" value="Genomic_DNA"/>
</dbReference>
<protein>
    <submittedName>
        <fullName evidence="2">Ubiquinone/menaquinone biosynthesis C-methylase UbiE</fullName>
    </submittedName>
</protein>
<proteinExistence type="predicted"/>
<dbReference type="GO" id="GO:0032259">
    <property type="term" value="P:methylation"/>
    <property type="evidence" value="ECO:0007669"/>
    <property type="project" value="UniProtKB-KW"/>
</dbReference>
<dbReference type="Gene3D" id="3.40.50.150">
    <property type="entry name" value="Vaccinia Virus protein VP39"/>
    <property type="match status" value="1"/>
</dbReference>
<gene>
    <name evidence="2" type="ORF">CYD53_11524</name>
</gene>
<dbReference type="InterPro" id="IPR013216">
    <property type="entry name" value="Methyltransf_11"/>
</dbReference>
<sequence>MLETDKVFAGSLPENYDRHMVPLIFEPFAADLAQRAASLSPSTVLEIAAGTGVVTRALAPKLSPSARYVVTDLNQPMLDYAASRQAPDQRITWRQADALALPFEDAAFDLVCCQFGAMFFPDRISAYRQARRVLKPGGHFLFNVWDRIEENVLADDVTHALARLFPEDPPRFLARTPHGYHDTALIRSELEKAGFSHVEIETRAEQSRAASPRLPAIAYCQGTPLRNEIEARGAGQLDAATDYVTSAIADRHGSGEVAAKIQAHVILAVV</sequence>
<organism evidence="2 3">
    <name type="scientific">Bosea psychrotolerans</name>
    <dbReference type="NCBI Taxonomy" id="1871628"/>
    <lineage>
        <taxon>Bacteria</taxon>
        <taxon>Pseudomonadati</taxon>
        <taxon>Pseudomonadota</taxon>
        <taxon>Alphaproteobacteria</taxon>
        <taxon>Hyphomicrobiales</taxon>
        <taxon>Boseaceae</taxon>
        <taxon>Bosea</taxon>
    </lineage>
</organism>
<dbReference type="Pfam" id="PF08241">
    <property type="entry name" value="Methyltransf_11"/>
    <property type="match status" value="1"/>
</dbReference>
<keyword evidence="2" id="KW-0489">Methyltransferase</keyword>
<comment type="caution">
    <text evidence="2">The sequence shown here is derived from an EMBL/GenBank/DDBJ whole genome shotgun (WGS) entry which is preliminary data.</text>
</comment>
<dbReference type="Proteomes" id="UP000236919">
    <property type="component" value="Unassembled WGS sequence"/>
</dbReference>